<protein>
    <submittedName>
        <fullName evidence="1 2">Uncharacterized protein</fullName>
    </submittedName>
</protein>
<dbReference type="EnsemblProtists" id="EKX50467">
    <property type="protein sequence ID" value="EKX50467"/>
    <property type="gene ID" value="GUITHDRAFT_103702"/>
</dbReference>
<sequence>MHVLPLDPMDRASMLAVSHCRALAFEGKEISARPNDLIASRFERLEILKARIVKFDDLCSAEDKEAARTIFGKSDEEAARQWEVLDTLWTWQFTPPFTVSALEIFYSKRR</sequence>
<proteinExistence type="predicted"/>
<dbReference type="KEGG" id="gtt:GUITHDRAFT_103702"/>
<dbReference type="AlphaFoldDB" id="L1JPT7"/>
<reference evidence="3" key="2">
    <citation type="submission" date="2012-11" db="EMBL/GenBank/DDBJ databases">
        <authorList>
            <person name="Kuo A."/>
            <person name="Curtis B.A."/>
            <person name="Tanifuji G."/>
            <person name="Burki F."/>
            <person name="Gruber A."/>
            <person name="Irimia M."/>
            <person name="Maruyama S."/>
            <person name="Arias M.C."/>
            <person name="Ball S.G."/>
            <person name="Gile G.H."/>
            <person name="Hirakawa Y."/>
            <person name="Hopkins J.F."/>
            <person name="Rensing S.A."/>
            <person name="Schmutz J."/>
            <person name="Symeonidi A."/>
            <person name="Elias M."/>
            <person name="Eveleigh R.J."/>
            <person name="Herman E.K."/>
            <person name="Klute M.J."/>
            <person name="Nakayama T."/>
            <person name="Obornik M."/>
            <person name="Reyes-Prieto A."/>
            <person name="Armbrust E.V."/>
            <person name="Aves S.J."/>
            <person name="Beiko R.G."/>
            <person name="Coutinho P."/>
            <person name="Dacks J.B."/>
            <person name="Durnford D.G."/>
            <person name="Fast N.M."/>
            <person name="Green B.R."/>
            <person name="Grisdale C."/>
            <person name="Hempe F."/>
            <person name="Henrissat B."/>
            <person name="Hoppner M.P."/>
            <person name="Ishida K.-I."/>
            <person name="Kim E."/>
            <person name="Koreny L."/>
            <person name="Kroth P.G."/>
            <person name="Liu Y."/>
            <person name="Malik S.-B."/>
            <person name="Maier U.G."/>
            <person name="McRose D."/>
            <person name="Mock T."/>
            <person name="Neilson J.A."/>
            <person name="Onodera N.T."/>
            <person name="Poole A.M."/>
            <person name="Pritham E.J."/>
            <person name="Richards T.A."/>
            <person name="Rocap G."/>
            <person name="Roy S.W."/>
            <person name="Sarai C."/>
            <person name="Schaack S."/>
            <person name="Shirato S."/>
            <person name="Slamovits C.H."/>
            <person name="Spencer D.F."/>
            <person name="Suzuki S."/>
            <person name="Worden A.Z."/>
            <person name="Zauner S."/>
            <person name="Barry K."/>
            <person name="Bell C."/>
            <person name="Bharti A.K."/>
            <person name="Crow J.A."/>
            <person name="Grimwood J."/>
            <person name="Kramer R."/>
            <person name="Lindquist E."/>
            <person name="Lucas S."/>
            <person name="Salamov A."/>
            <person name="McFadden G.I."/>
            <person name="Lane C.E."/>
            <person name="Keeling P.J."/>
            <person name="Gray M.W."/>
            <person name="Grigoriev I.V."/>
            <person name="Archibald J.M."/>
        </authorList>
    </citation>
    <scope>NUCLEOTIDE SEQUENCE</scope>
    <source>
        <strain evidence="3">CCMP2712</strain>
    </source>
</reference>
<accession>L1JPT7</accession>
<gene>
    <name evidence="1" type="ORF">GUITHDRAFT_103702</name>
</gene>
<organism evidence="1">
    <name type="scientific">Guillardia theta (strain CCMP2712)</name>
    <name type="common">Cryptophyte</name>
    <dbReference type="NCBI Taxonomy" id="905079"/>
    <lineage>
        <taxon>Eukaryota</taxon>
        <taxon>Cryptophyceae</taxon>
        <taxon>Pyrenomonadales</taxon>
        <taxon>Geminigeraceae</taxon>
        <taxon>Guillardia</taxon>
    </lineage>
</organism>
<dbReference type="GeneID" id="17307303"/>
<dbReference type="RefSeq" id="XP_005837447.1">
    <property type="nucleotide sequence ID" value="XM_005837390.1"/>
</dbReference>
<name>L1JPT7_GUITC</name>
<reference evidence="1 3" key="1">
    <citation type="journal article" date="2012" name="Nature">
        <title>Algal genomes reveal evolutionary mosaicism and the fate of nucleomorphs.</title>
        <authorList>
            <consortium name="DOE Joint Genome Institute"/>
            <person name="Curtis B.A."/>
            <person name="Tanifuji G."/>
            <person name="Burki F."/>
            <person name="Gruber A."/>
            <person name="Irimia M."/>
            <person name="Maruyama S."/>
            <person name="Arias M.C."/>
            <person name="Ball S.G."/>
            <person name="Gile G.H."/>
            <person name="Hirakawa Y."/>
            <person name="Hopkins J.F."/>
            <person name="Kuo A."/>
            <person name="Rensing S.A."/>
            <person name="Schmutz J."/>
            <person name="Symeonidi A."/>
            <person name="Elias M."/>
            <person name="Eveleigh R.J."/>
            <person name="Herman E.K."/>
            <person name="Klute M.J."/>
            <person name="Nakayama T."/>
            <person name="Obornik M."/>
            <person name="Reyes-Prieto A."/>
            <person name="Armbrust E.V."/>
            <person name="Aves S.J."/>
            <person name="Beiko R.G."/>
            <person name="Coutinho P."/>
            <person name="Dacks J.B."/>
            <person name="Durnford D.G."/>
            <person name="Fast N.M."/>
            <person name="Green B.R."/>
            <person name="Grisdale C.J."/>
            <person name="Hempel F."/>
            <person name="Henrissat B."/>
            <person name="Hoppner M.P."/>
            <person name="Ishida K."/>
            <person name="Kim E."/>
            <person name="Koreny L."/>
            <person name="Kroth P.G."/>
            <person name="Liu Y."/>
            <person name="Malik S.B."/>
            <person name="Maier U.G."/>
            <person name="McRose D."/>
            <person name="Mock T."/>
            <person name="Neilson J.A."/>
            <person name="Onodera N.T."/>
            <person name="Poole A.M."/>
            <person name="Pritham E.J."/>
            <person name="Richards T.A."/>
            <person name="Rocap G."/>
            <person name="Roy S.W."/>
            <person name="Sarai C."/>
            <person name="Schaack S."/>
            <person name="Shirato S."/>
            <person name="Slamovits C.H."/>
            <person name="Spencer D.F."/>
            <person name="Suzuki S."/>
            <person name="Worden A.Z."/>
            <person name="Zauner S."/>
            <person name="Barry K."/>
            <person name="Bell C."/>
            <person name="Bharti A.K."/>
            <person name="Crow J.A."/>
            <person name="Grimwood J."/>
            <person name="Kramer R."/>
            <person name="Lindquist E."/>
            <person name="Lucas S."/>
            <person name="Salamov A."/>
            <person name="McFadden G.I."/>
            <person name="Lane C.E."/>
            <person name="Keeling P.J."/>
            <person name="Gray M.W."/>
            <person name="Grigoriev I.V."/>
            <person name="Archibald J.M."/>
        </authorList>
    </citation>
    <scope>NUCLEOTIDE SEQUENCE</scope>
    <source>
        <strain evidence="1 3">CCMP2712</strain>
    </source>
</reference>
<evidence type="ECO:0000313" key="1">
    <source>
        <dbReference type="EMBL" id="EKX50467.1"/>
    </source>
</evidence>
<evidence type="ECO:0000313" key="3">
    <source>
        <dbReference type="Proteomes" id="UP000011087"/>
    </source>
</evidence>
<dbReference type="HOGENOM" id="CLU_2175886_0_0_1"/>
<dbReference type="PaxDb" id="55529-EKX50467"/>
<dbReference type="EMBL" id="JH992978">
    <property type="protein sequence ID" value="EKX50467.1"/>
    <property type="molecule type" value="Genomic_DNA"/>
</dbReference>
<evidence type="ECO:0000313" key="2">
    <source>
        <dbReference type="EnsemblProtists" id="EKX50467"/>
    </source>
</evidence>
<keyword evidence="3" id="KW-1185">Reference proteome</keyword>
<dbReference type="Proteomes" id="UP000011087">
    <property type="component" value="Unassembled WGS sequence"/>
</dbReference>
<reference evidence="2" key="3">
    <citation type="submission" date="2016-03" db="UniProtKB">
        <authorList>
            <consortium name="EnsemblProtists"/>
        </authorList>
    </citation>
    <scope>IDENTIFICATION</scope>
</reference>